<evidence type="ECO:0000256" key="1">
    <source>
        <dbReference type="SAM" id="MobiDB-lite"/>
    </source>
</evidence>
<evidence type="ECO:0000313" key="3">
    <source>
        <dbReference type="Proteomes" id="UP001213000"/>
    </source>
</evidence>
<sequence>MVSMQFSSFEWISRVDELGGWLNLQHLVPVEPLRTGSPMVTFTFDFCTVSNIVHRLLLPPTPDYGNSFIQSHTRQNLDSSSVEDNQGTSPYRVANMDY</sequence>
<organism evidence="2 3">
    <name type="scientific">Leucocoprinus birnbaumii</name>
    <dbReference type="NCBI Taxonomy" id="56174"/>
    <lineage>
        <taxon>Eukaryota</taxon>
        <taxon>Fungi</taxon>
        <taxon>Dikarya</taxon>
        <taxon>Basidiomycota</taxon>
        <taxon>Agaricomycotina</taxon>
        <taxon>Agaricomycetes</taxon>
        <taxon>Agaricomycetidae</taxon>
        <taxon>Agaricales</taxon>
        <taxon>Agaricineae</taxon>
        <taxon>Agaricaceae</taxon>
        <taxon>Leucocoprinus</taxon>
    </lineage>
</organism>
<reference evidence="2" key="1">
    <citation type="submission" date="2022-07" db="EMBL/GenBank/DDBJ databases">
        <title>Genome Sequence of Leucocoprinus birnbaumii.</title>
        <authorList>
            <person name="Buettner E."/>
        </authorList>
    </citation>
    <scope>NUCLEOTIDE SEQUENCE</scope>
    <source>
        <strain evidence="2">VT141</strain>
    </source>
</reference>
<evidence type="ECO:0000313" key="2">
    <source>
        <dbReference type="EMBL" id="KAJ3566984.1"/>
    </source>
</evidence>
<dbReference type="AlphaFoldDB" id="A0AAD5YVC2"/>
<feature type="compositionally biased region" description="Polar residues" evidence="1">
    <location>
        <begin position="67"/>
        <end position="89"/>
    </location>
</feature>
<feature type="region of interest" description="Disordered" evidence="1">
    <location>
        <begin position="67"/>
        <end position="98"/>
    </location>
</feature>
<protein>
    <submittedName>
        <fullName evidence="2">Uncharacterized protein</fullName>
    </submittedName>
</protein>
<keyword evidence="3" id="KW-1185">Reference proteome</keyword>
<accession>A0AAD5YVC2</accession>
<name>A0AAD5YVC2_9AGAR</name>
<gene>
    <name evidence="2" type="ORF">NP233_g6656</name>
</gene>
<comment type="caution">
    <text evidence="2">The sequence shown here is derived from an EMBL/GenBank/DDBJ whole genome shotgun (WGS) entry which is preliminary data.</text>
</comment>
<proteinExistence type="predicted"/>
<dbReference type="Proteomes" id="UP001213000">
    <property type="component" value="Unassembled WGS sequence"/>
</dbReference>
<dbReference type="EMBL" id="JANIEX010000445">
    <property type="protein sequence ID" value="KAJ3566984.1"/>
    <property type="molecule type" value="Genomic_DNA"/>
</dbReference>